<reference evidence="3" key="1">
    <citation type="journal article" date="2020" name="Nature">
        <title>Giant virus diversity and host interactions through global metagenomics.</title>
        <authorList>
            <person name="Schulz F."/>
            <person name="Roux S."/>
            <person name="Paez-Espino D."/>
            <person name="Jungbluth S."/>
            <person name="Walsh D.A."/>
            <person name="Denef V.J."/>
            <person name="McMahon K.D."/>
            <person name="Konstantinidis K.T."/>
            <person name="Eloe-Fadrosh E.A."/>
            <person name="Kyrpides N.C."/>
            <person name="Woyke T."/>
        </authorList>
    </citation>
    <scope>NUCLEOTIDE SEQUENCE</scope>
    <source>
        <strain evidence="3">GVMAG-M-3300022752-66</strain>
    </source>
</reference>
<feature type="coiled-coil region" evidence="1">
    <location>
        <begin position="2"/>
        <end position="29"/>
    </location>
</feature>
<dbReference type="AlphaFoldDB" id="A0A6C0CUB6"/>
<keyword evidence="2" id="KW-0472">Membrane</keyword>
<keyword evidence="2" id="KW-0812">Transmembrane</keyword>
<evidence type="ECO:0000313" key="3">
    <source>
        <dbReference type="EMBL" id="QHT08426.1"/>
    </source>
</evidence>
<accession>A0A6C0CUB6</accession>
<dbReference type="EMBL" id="MN739495">
    <property type="protein sequence ID" value="QHT08426.1"/>
    <property type="molecule type" value="Genomic_DNA"/>
</dbReference>
<evidence type="ECO:0000256" key="1">
    <source>
        <dbReference type="SAM" id="Coils"/>
    </source>
</evidence>
<proteinExistence type="predicted"/>
<name>A0A6C0CUB6_9ZZZZ</name>
<protein>
    <submittedName>
        <fullName evidence="3">Uncharacterized protein</fullName>
    </submittedName>
</protein>
<organism evidence="3">
    <name type="scientific">viral metagenome</name>
    <dbReference type="NCBI Taxonomy" id="1070528"/>
    <lineage>
        <taxon>unclassified sequences</taxon>
        <taxon>metagenomes</taxon>
        <taxon>organismal metagenomes</taxon>
    </lineage>
</organism>
<keyword evidence="2" id="KW-1133">Transmembrane helix</keyword>
<keyword evidence="1" id="KW-0175">Coiled coil</keyword>
<feature type="transmembrane region" description="Helical" evidence="2">
    <location>
        <begin position="34"/>
        <end position="51"/>
    </location>
</feature>
<sequence>MKSKLEKKLKKHENKIRDLSNTSSNFIKQVIGNYYGLLHTILIIGGAAIILFSKNLIHLSIILFIISLDAFAIVVRHDCPLTQMEEKYLGVSGKRQINEFLKSYGLVYNCSHLYESQLELVVNFWALTACKIVMLICLKMLKIELNVD</sequence>
<feature type="transmembrane region" description="Helical" evidence="2">
    <location>
        <begin position="57"/>
        <end position="75"/>
    </location>
</feature>
<evidence type="ECO:0000256" key="2">
    <source>
        <dbReference type="SAM" id="Phobius"/>
    </source>
</evidence>